<dbReference type="EMBL" id="KN846993">
    <property type="protein sequence ID" value="KIW90338.1"/>
    <property type="molecule type" value="Genomic_DNA"/>
</dbReference>
<dbReference type="HOGENOM" id="CLU_145544_2_1_1"/>
<evidence type="ECO:0000313" key="1">
    <source>
        <dbReference type="EMBL" id="KIW90338.1"/>
    </source>
</evidence>
<keyword evidence="2" id="KW-1185">Reference proteome</keyword>
<sequence length="91" mass="10495">MSRTLEVTVRQALQIAQNSQTGVIDPQILQILENYLSRTWSRIQAQPDTYIMDGLEFAVFNHFRARSEFQNETARKAVSRYWNSRTASDGA</sequence>
<accession>A0A0D2HAN3</accession>
<dbReference type="VEuPathDB" id="FungiDB:Z519_08982"/>
<dbReference type="AlphaFoldDB" id="A0A0D2HAN3"/>
<dbReference type="GeneID" id="27701910"/>
<organism evidence="1 2">
    <name type="scientific">Cladophialophora bantiana (strain ATCC 10958 / CBS 173.52 / CDC B-1940 / NIH 8579)</name>
    <name type="common">Xylohypha bantiana</name>
    <dbReference type="NCBI Taxonomy" id="1442370"/>
    <lineage>
        <taxon>Eukaryota</taxon>
        <taxon>Fungi</taxon>
        <taxon>Dikarya</taxon>
        <taxon>Ascomycota</taxon>
        <taxon>Pezizomycotina</taxon>
        <taxon>Eurotiomycetes</taxon>
        <taxon>Chaetothyriomycetidae</taxon>
        <taxon>Chaetothyriales</taxon>
        <taxon>Herpotrichiellaceae</taxon>
        <taxon>Cladophialophora</taxon>
    </lineage>
</organism>
<protein>
    <submittedName>
        <fullName evidence="1">Uncharacterized protein</fullName>
    </submittedName>
</protein>
<proteinExistence type="predicted"/>
<dbReference type="RefSeq" id="XP_016617007.1">
    <property type="nucleotide sequence ID" value="XM_016766709.1"/>
</dbReference>
<dbReference type="Proteomes" id="UP000053789">
    <property type="component" value="Unassembled WGS sequence"/>
</dbReference>
<gene>
    <name evidence="1" type="ORF">Z519_08982</name>
</gene>
<name>A0A0D2HAN3_CLAB1</name>
<reference evidence="1" key="1">
    <citation type="submission" date="2015-01" db="EMBL/GenBank/DDBJ databases">
        <title>The Genome Sequence of Cladophialophora bantiana CBS 173.52.</title>
        <authorList>
            <consortium name="The Broad Institute Genomics Platform"/>
            <person name="Cuomo C."/>
            <person name="de Hoog S."/>
            <person name="Gorbushina A."/>
            <person name="Stielow B."/>
            <person name="Teixiera M."/>
            <person name="Abouelleil A."/>
            <person name="Chapman S.B."/>
            <person name="Priest M."/>
            <person name="Young S.K."/>
            <person name="Wortman J."/>
            <person name="Nusbaum C."/>
            <person name="Birren B."/>
        </authorList>
    </citation>
    <scope>NUCLEOTIDE SEQUENCE [LARGE SCALE GENOMIC DNA]</scope>
    <source>
        <strain evidence="1">CBS 173.52</strain>
    </source>
</reference>
<evidence type="ECO:0000313" key="2">
    <source>
        <dbReference type="Proteomes" id="UP000053789"/>
    </source>
</evidence>
<dbReference type="OrthoDB" id="5302289at2759"/>